<dbReference type="GeneID" id="14915930"/>
<feature type="signal peptide" evidence="1">
    <location>
        <begin position="1"/>
        <end position="27"/>
    </location>
</feature>
<keyword evidence="3" id="KW-1185">Reference proteome</keyword>
<feature type="chain" id="PRO_5003989738" description="Right handed beta helix domain-containing protein" evidence="1">
    <location>
        <begin position="28"/>
        <end position="212"/>
    </location>
</feature>
<name>L8GQU4_ACACF</name>
<dbReference type="OrthoDB" id="21110at2759"/>
<dbReference type="SUPFAM" id="SSF51126">
    <property type="entry name" value="Pectin lyase-like"/>
    <property type="match status" value="1"/>
</dbReference>
<dbReference type="VEuPathDB" id="AmoebaDB:ACA1_220210"/>
<reference evidence="2 3" key="1">
    <citation type="journal article" date="2013" name="Genome Biol.">
        <title>Genome of Acanthamoeba castellanii highlights extensive lateral gene transfer and early evolution of tyrosine kinase signaling.</title>
        <authorList>
            <person name="Clarke M."/>
            <person name="Lohan A.J."/>
            <person name="Liu B."/>
            <person name="Lagkouvardos I."/>
            <person name="Roy S."/>
            <person name="Zafar N."/>
            <person name="Bertelli C."/>
            <person name="Schilde C."/>
            <person name="Kianianmomeni A."/>
            <person name="Burglin T.R."/>
            <person name="Frech C."/>
            <person name="Turcotte B."/>
            <person name="Kopec K.O."/>
            <person name="Synnott J.M."/>
            <person name="Choo C."/>
            <person name="Paponov I."/>
            <person name="Finkler A."/>
            <person name="Soon Heng Tan C."/>
            <person name="Hutchins A.P."/>
            <person name="Weinmeier T."/>
            <person name="Rattei T."/>
            <person name="Chu J.S."/>
            <person name="Gimenez G."/>
            <person name="Irimia M."/>
            <person name="Rigden D.J."/>
            <person name="Fitzpatrick D.A."/>
            <person name="Lorenzo-Morales J."/>
            <person name="Bateman A."/>
            <person name="Chiu C.H."/>
            <person name="Tang P."/>
            <person name="Hegemann P."/>
            <person name="Fromm H."/>
            <person name="Raoult D."/>
            <person name="Greub G."/>
            <person name="Miranda-Saavedra D."/>
            <person name="Chen N."/>
            <person name="Nash P."/>
            <person name="Ginger M.L."/>
            <person name="Horn M."/>
            <person name="Schaap P."/>
            <person name="Caler L."/>
            <person name="Loftus B."/>
        </authorList>
    </citation>
    <scope>NUCLEOTIDE SEQUENCE [LARGE SCALE GENOMIC DNA]</scope>
    <source>
        <strain evidence="2 3">Neff</strain>
    </source>
</reference>
<dbReference type="RefSeq" id="XP_004337295.1">
    <property type="nucleotide sequence ID" value="XM_004337247.1"/>
</dbReference>
<proteinExistence type="predicted"/>
<accession>L8GQU4</accession>
<evidence type="ECO:0000313" key="2">
    <source>
        <dbReference type="EMBL" id="ELR15282.1"/>
    </source>
</evidence>
<sequence>MTHSLGSTVTLLVLFALACALVPRAAATIYVDANSTCTTSCGSAESPYATIGEALRDTNNNNGEIVVRSGTYTGTNNYNLTVGSSNVVLRSESGDPATTVINCARQGPGLIVSSSTFTMQGFTIRNCEAENGGGMHISSTYTVLRNIKFIGNHATKNGGSLWIKSNAVEAYNSTISASTSDNYGGGVYIESANLKLFGSHVDGRQPWSVRGW</sequence>
<dbReference type="Proteomes" id="UP000011083">
    <property type="component" value="Unassembled WGS sequence"/>
</dbReference>
<organism evidence="2 3">
    <name type="scientific">Acanthamoeba castellanii (strain ATCC 30010 / Neff)</name>
    <dbReference type="NCBI Taxonomy" id="1257118"/>
    <lineage>
        <taxon>Eukaryota</taxon>
        <taxon>Amoebozoa</taxon>
        <taxon>Discosea</taxon>
        <taxon>Longamoebia</taxon>
        <taxon>Centramoebida</taxon>
        <taxon>Acanthamoebidae</taxon>
        <taxon>Acanthamoeba</taxon>
    </lineage>
</organism>
<evidence type="ECO:0008006" key="4">
    <source>
        <dbReference type="Google" id="ProtNLM"/>
    </source>
</evidence>
<keyword evidence="1" id="KW-0732">Signal</keyword>
<dbReference type="EMBL" id="KB008036">
    <property type="protein sequence ID" value="ELR15282.1"/>
    <property type="molecule type" value="Genomic_DNA"/>
</dbReference>
<dbReference type="KEGG" id="acan:ACA1_220210"/>
<dbReference type="Gene3D" id="2.160.20.10">
    <property type="entry name" value="Single-stranded right-handed beta-helix, Pectin lyase-like"/>
    <property type="match status" value="1"/>
</dbReference>
<protein>
    <recommendedName>
        <fullName evidence="4">Right handed beta helix domain-containing protein</fullName>
    </recommendedName>
</protein>
<evidence type="ECO:0000313" key="3">
    <source>
        <dbReference type="Proteomes" id="UP000011083"/>
    </source>
</evidence>
<dbReference type="InterPro" id="IPR012334">
    <property type="entry name" value="Pectin_lyas_fold"/>
</dbReference>
<dbReference type="AlphaFoldDB" id="L8GQU4"/>
<gene>
    <name evidence="2" type="ORF">ACA1_220210</name>
</gene>
<evidence type="ECO:0000256" key="1">
    <source>
        <dbReference type="SAM" id="SignalP"/>
    </source>
</evidence>
<dbReference type="InterPro" id="IPR011050">
    <property type="entry name" value="Pectin_lyase_fold/virulence"/>
</dbReference>